<accession>A0ABS4VR45</accession>
<dbReference type="GO" id="GO:0004177">
    <property type="term" value="F:aminopeptidase activity"/>
    <property type="evidence" value="ECO:0007669"/>
    <property type="project" value="UniProtKB-KW"/>
</dbReference>
<keyword evidence="10" id="KW-1185">Reference proteome</keyword>
<dbReference type="Gene3D" id="2.120.10.30">
    <property type="entry name" value="TolB, C-terminal domain"/>
    <property type="match status" value="1"/>
</dbReference>
<feature type="region of interest" description="Disordered" evidence="7">
    <location>
        <begin position="1"/>
        <end position="33"/>
    </location>
</feature>
<evidence type="ECO:0000256" key="1">
    <source>
        <dbReference type="ARBA" id="ARBA00022801"/>
    </source>
</evidence>
<dbReference type="Pfam" id="PF00326">
    <property type="entry name" value="Peptidase_S9"/>
    <property type="match status" value="1"/>
</dbReference>
<dbReference type="PANTHER" id="PTHR42776">
    <property type="entry name" value="SERINE PEPTIDASE S9 FAMILY MEMBER"/>
    <property type="match status" value="1"/>
</dbReference>
<dbReference type="SUPFAM" id="SSF53474">
    <property type="entry name" value="alpha/beta-Hydrolases"/>
    <property type="match status" value="1"/>
</dbReference>
<dbReference type="InterPro" id="IPR029058">
    <property type="entry name" value="AB_hydrolase_fold"/>
</dbReference>
<dbReference type="SUPFAM" id="SSF82171">
    <property type="entry name" value="DPP6 N-terminal domain-like"/>
    <property type="match status" value="1"/>
</dbReference>
<reference evidence="9 10" key="1">
    <citation type="submission" date="2021-03" db="EMBL/GenBank/DDBJ databases">
        <title>Sequencing the genomes of 1000 actinobacteria strains.</title>
        <authorList>
            <person name="Klenk H.-P."/>
        </authorList>
    </citation>
    <scope>NUCLEOTIDE SEQUENCE [LARGE SCALE GENOMIC DNA]</scope>
    <source>
        <strain evidence="9 10">DSM 45256</strain>
    </source>
</reference>
<feature type="domain" description="Peptidase S9 prolyl oligopeptidase catalytic" evidence="8">
    <location>
        <begin position="425"/>
        <end position="623"/>
    </location>
</feature>
<dbReference type="Pfam" id="PF07676">
    <property type="entry name" value="PD40"/>
    <property type="match status" value="1"/>
</dbReference>
<keyword evidence="1" id="KW-0378">Hydrolase</keyword>
<evidence type="ECO:0000259" key="8">
    <source>
        <dbReference type="Pfam" id="PF00326"/>
    </source>
</evidence>
<dbReference type="InterPro" id="IPR002471">
    <property type="entry name" value="Pept_S9_AS"/>
</dbReference>
<dbReference type="Proteomes" id="UP001519295">
    <property type="component" value="Unassembled WGS sequence"/>
</dbReference>
<proteinExistence type="predicted"/>
<sequence>METVRADAATHPSPGTDGPGRPGAAVGHHSPVVSPDGTRLAWISDLTGRPRVHVAPMPADGPVDLDAATVLGAGDTAGPQPDVTALSWSPDGSRIAVQIAPSGGDRTRVALLDPDGGPAKEIAPTATAVALGAWAPTGARLGVTIFTDAGDPGSDAYGAGTACLVDVREGSSVVLGTGQAPVVQAISGDGHRVVLRTGRRGERALELLDLRTGDRDRLIGGPGGALTAAARFGTTPGTLWVHTDADREHPALLAVTLGPVADHRITPARPVAVRPGADLDVVALDPAGPRAALVWNAGGRSELEVADLRGGRPQRLPVPCDVIRDVSFARDGETLLVAGHAPDTPPHVVRVPLGGGPAMELLGGTPVQPVPPRPERVTFPAEDGLRIGGWLHRPRSPNGTGFLWLHGGPEAEERPGWAPLLHELVAAGVTVLTPNVRGSSGRGQAFARLDDVDRRPSSITDVRAATRLLAGVPDVDRRRIVVGGRSYGGFLTLAALTRFPELYAGGVDVCGMADLATFYADTEPWIAGAALTEYGDPRTDAALLEELSPLHAAERISAPLLVVHGERDTNVPLSQALAIHSALTGRGAPVELLRLPEEGHEVHDRHTRARANGRIVEWVAEVTAPDRR</sequence>
<evidence type="ECO:0000256" key="2">
    <source>
        <dbReference type="ARBA" id="ARBA00022825"/>
    </source>
</evidence>
<dbReference type="Gene3D" id="3.40.50.1820">
    <property type="entry name" value="alpha/beta hydrolase"/>
    <property type="match status" value="1"/>
</dbReference>
<comment type="caution">
    <text evidence="9">The sequence shown here is derived from an EMBL/GenBank/DDBJ whole genome shotgun (WGS) entry which is preliminary data.</text>
</comment>
<evidence type="ECO:0000313" key="9">
    <source>
        <dbReference type="EMBL" id="MBP2366385.1"/>
    </source>
</evidence>
<dbReference type="RefSeq" id="WP_210026433.1">
    <property type="nucleotide sequence ID" value="NZ_JAGINU010000001.1"/>
</dbReference>
<keyword evidence="9" id="KW-0031">Aminopeptidase</keyword>
<evidence type="ECO:0000313" key="10">
    <source>
        <dbReference type="Proteomes" id="UP001519295"/>
    </source>
</evidence>
<evidence type="ECO:0000256" key="5">
    <source>
        <dbReference type="ARBA" id="ARBA00032596"/>
    </source>
</evidence>
<dbReference type="InterPro" id="IPR011042">
    <property type="entry name" value="6-blade_b-propeller_TolB-like"/>
</dbReference>
<keyword evidence="2" id="KW-0720">Serine protease</keyword>
<evidence type="ECO:0000256" key="3">
    <source>
        <dbReference type="ARBA" id="ARBA00022990"/>
    </source>
</evidence>
<keyword evidence="9" id="KW-0645">Protease</keyword>
<name>A0ABS4VR45_9PSEU</name>
<dbReference type="InterPro" id="IPR001375">
    <property type="entry name" value="Peptidase_S9_cat"/>
</dbReference>
<comment type="function">
    <text evidence="6">This enzyme catalyzes the hydrolysis of the N-terminal peptide bond of an N-acetylated peptide to generate an N-acetylated amino acid and a peptide with a free N-terminus. It preferentially cleaves off Ac-Ala, Ac-Met and Ac-Ser. Also, involved in the degradation of oxidized and glycated proteins.</text>
</comment>
<evidence type="ECO:0000256" key="4">
    <source>
        <dbReference type="ARBA" id="ARBA00032284"/>
    </source>
</evidence>
<organism evidence="9 10">
    <name type="scientific">Pseudonocardia parietis</name>
    <dbReference type="NCBI Taxonomy" id="570936"/>
    <lineage>
        <taxon>Bacteria</taxon>
        <taxon>Bacillati</taxon>
        <taxon>Actinomycetota</taxon>
        <taxon>Actinomycetes</taxon>
        <taxon>Pseudonocardiales</taxon>
        <taxon>Pseudonocardiaceae</taxon>
        <taxon>Pseudonocardia</taxon>
    </lineage>
</organism>
<gene>
    <name evidence="9" type="ORF">JOF36_002081</name>
</gene>
<dbReference type="EMBL" id="JAGINU010000001">
    <property type="protein sequence ID" value="MBP2366385.1"/>
    <property type="molecule type" value="Genomic_DNA"/>
</dbReference>
<evidence type="ECO:0000256" key="7">
    <source>
        <dbReference type="SAM" id="MobiDB-lite"/>
    </source>
</evidence>
<keyword evidence="3" id="KW-0007">Acetylation</keyword>
<dbReference type="InterPro" id="IPR011659">
    <property type="entry name" value="WD40"/>
</dbReference>
<protein>
    <recommendedName>
        <fullName evidence="5">Acyl-peptide hydrolase</fullName>
    </recommendedName>
    <alternativeName>
        <fullName evidence="4">Acylaminoacyl-peptidase</fullName>
    </alternativeName>
</protein>
<evidence type="ECO:0000256" key="6">
    <source>
        <dbReference type="ARBA" id="ARBA00045885"/>
    </source>
</evidence>
<dbReference type="PANTHER" id="PTHR42776:SF27">
    <property type="entry name" value="DIPEPTIDYL PEPTIDASE FAMILY MEMBER 6"/>
    <property type="match status" value="1"/>
</dbReference>
<dbReference type="PROSITE" id="PS00708">
    <property type="entry name" value="PRO_ENDOPEP_SER"/>
    <property type="match status" value="1"/>
</dbReference>